<evidence type="ECO:0000256" key="10">
    <source>
        <dbReference type="ARBA" id="ARBA00022806"/>
    </source>
</evidence>
<evidence type="ECO:0000256" key="1">
    <source>
        <dbReference type="ARBA" id="ARBA00004123"/>
    </source>
</evidence>
<dbReference type="GO" id="GO:0000727">
    <property type="term" value="P:double-strand break repair via break-induced replication"/>
    <property type="evidence" value="ECO:0007669"/>
    <property type="project" value="TreeGrafter"/>
</dbReference>
<dbReference type="InterPro" id="IPR031327">
    <property type="entry name" value="MCM"/>
</dbReference>
<dbReference type="RefSeq" id="XP_007604104.1">
    <property type="nucleotide sequence ID" value="XM_007604042.1"/>
</dbReference>
<keyword evidence="19" id="KW-1185">Reference proteome</keyword>
<feature type="domain" description="MCM C-terminal AAA(+) ATPase" evidence="17">
    <location>
        <begin position="338"/>
        <end position="543"/>
    </location>
</feature>
<reference evidence="19" key="1">
    <citation type="submission" date="2011-05" db="EMBL/GenBank/DDBJ databases">
        <title>The genome sequence of Vittaforma corneae strain ATCC 50505.</title>
        <authorList>
            <consortium name="The Broad Institute Genome Sequencing Platform"/>
            <person name="Cuomo C."/>
            <person name="Didier E."/>
            <person name="Bowers L."/>
            <person name="Young S.K."/>
            <person name="Zeng Q."/>
            <person name="Gargeya S."/>
            <person name="Fitzgerald M."/>
            <person name="Haas B."/>
            <person name="Abouelleil A."/>
            <person name="Alvarado L."/>
            <person name="Arachchi H.M."/>
            <person name="Berlin A."/>
            <person name="Chapman S.B."/>
            <person name="Gearin G."/>
            <person name="Goldberg J."/>
            <person name="Griggs A."/>
            <person name="Gujja S."/>
            <person name="Hansen M."/>
            <person name="Heiman D."/>
            <person name="Howarth C."/>
            <person name="Larimer J."/>
            <person name="Lui A."/>
            <person name="MacDonald P.J.P."/>
            <person name="McCowen C."/>
            <person name="Montmayeur A."/>
            <person name="Murphy C."/>
            <person name="Neiman D."/>
            <person name="Pearson M."/>
            <person name="Priest M."/>
            <person name="Roberts A."/>
            <person name="Saif S."/>
            <person name="Shea T."/>
            <person name="Sisk P."/>
            <person name="Stolte C."/>
            <person name="Sykes S."/>
            <person name="Wortman J."/>
            <person name="Nusbaum C."/>
            <person name="Birren B."/>
        </authorList>
    </citation>
    <scope>NUCLEOTIDE SEQUENCE [LARGE SCALE GENOMIC DNA]</scope>
    <source>
        <strain evidence="19">ATCC 50505</strain>
    </source>
</reference>
<dbReference type="InterPro" id="IPR018525">
    <property type="entry name" value="MCM_CS"/>
</dbReference>
<dbReference type="Pfam" id="PF00493">
    <property type="entry name" value="MCM"/>
    <property type="match status" value="1"/>
</dbReference>
<dbReference type="Gene3D" id="2.20.28.10">
    <property type="match status" value="1"/>
</dbReference>
<keyword evidence="9" id="KW-0378">Hydrolase</keyword>
<keyword evidence="5" id="KW-0235">DNA replication</keyword>
<evidence type="ECO:0000256" key="8">
    <source>
        <dbReference type="ARBA" id="ARBA00022771"/>
    </source>
</evidence>
<dbReference type="Gene3D" id="2.40.50.140">
    <property type="entry name" value="Nucleic acid-binding proteins"/>
    <property type="match status" value="1"/>
</dbReference>
<evidence type="ECO:0000256" key="15">
    <source>
        <dbReference type="ARBA" id="ARBA00023306"/>
    </source>
</evidence>
<keyword evidence="12" id="KW-0067">ATP-binding</keyword>
<evidence type="ECO:0000313" key="19">
    <source>
        <dbReference type="Proteomes" id="UP000011082"/>
    </source>
</evidence>
<dbReference type="Pfam" id="PF17855">
    <property type="entry name" value="MCM_lid"/>
    <property type="match status" value="1"/>
</dbReference>
<name>L2GMY1_VITCO</name>
<dbReference type="InterPro" id="IPR041562">
    <property type="entry name" value="MCM_lid"/>
</dbReference>
<dbReference type="InterPro" id="IPR001208">
    <property type="entry name" value="MCM_dom"/>
</dbReference>
<dbReference type="Gene3D" id="3.40.50.300">
    <property type="entry name" value="P-loop containing nucleotide triphosphate hydrolases"/>
    <property type="match status" value="1"/>
</dbReference>
<dbReference type="GO" id="GO:1902975">
    <property type="term" value="P:mitotic DNA replication initiation"/>
    <property type="evidence" value="ECO:0007669"/>
    <property type="project" value="TreeGrafter"/>
</dbReference>
<dbReference type="GO" id="GO:0031261">
    <property type="term" value="C:DNA replication preinitiation complex"/>
    <property type="evidence" value="ECO:0007669"/>
    <property type="project" value="UniProtKB-ARBA"/>
</dbReference>
<dbReference type="EMBL" id="JH370133">
    <property type="protein sequence ID" value="ELA42253.1"/>
    <property type="molecule type" value="Genomic_DNA"/>
</dbReference>
<dbReference type="PANTHER" id="PTHR11630:SF44">
    <property type="entry name" value="DNA REPLICATION LICENSING FACTOR MCM2"/>
    <property type="match status" value="1"/>
</dbReference>
<keyword evidence="13" id="KW-0238">DNA-binding</keyword>
<keyword evidence="7" id="KW-0547">Nucleotide-binding</keyword>
<dbReference type="PANTHER" id="PTHR11630">
    <property type="entry name" value="DNA REPLICATION LICENSING FACTOR MCM FAMILY MEMBER"/>
    <property type="match status" value="1"/>
</dbReference>
<dbReference type="Proteomes" id="UP000011082">
    <property type="component" value="Unassembled WGS sequence"/>
</dbReference>
<proteinExistence type="inferred from homology"/>
<protein>
    <recommendedName>
        <fullName evidence="4">DNA replication licensing factor MCM2</fullName>
        <ecNumber evidence="3">3.6.4.12</ecNumber>
    </recommendedName>
</protein>
<dbReference type="PROSITE" id="PS50051">
    <property type="entry name" value="MCM_2"/>
    <property type="match status" value="1"/>
</dbReference>
<dbReference type="PRINTS" id="PR01657">
    <property type="entry name" value="MCMFAMILY"/>
</dbReference>
<dbReference type="SUPFAM" id="SSF52540">
    <property type="entry name" value="P-loop containing nucleoside triphosphate hydrolases"/>
    <property type="match status" value="1"/>
</dbReference>
<dbReference type="STRING" id="993615.L2GMY1"/>
<comment type="subcellular location">
    <subcellularLocation>
        <location evidence="1">Nucleus</location>
    </subcellularLocation>
</comment>
<keyword evidence="8" id="KW-0863">Zinc-finger</keyword>
<evidence type="ECO:0000256" key="7">
    <source>
        <dbReference type="ARBA" id="ARBA00022741"/>
    </source>
</evidence>
<dbReference type="OrthoDB" id="844at2759"/>
<evidence type="ECO:0000256" key="16">
    <source>
        <dbReference type="SAM" id="MobiDB-lite"/>
    </source>
</evidence>
<evidence type="ECO:0000256" key="6">
    <source>
        <dbReference type="ARBA" id="ARBA00022723"/>
    </source>
</evidence>
<dbReference type="SMART" id="SM00350">
    <property type="entry name" value="MCM"/>
    <property type="match status" value="1"/>
</dbReference>
<dbReference type="Pfam" id="PF14551">
    <property type="entry name" value="MCM_N"/>
    <property type="match status" value="1"/>
</dbReference>
<dbReference type="EC" id="3.6.4.12" evidence="3"/>
<evidence type="ECO:0000256" key="9">
    <source>
        <dbReference type="ARBA" id="ARBA00022801"/>
    </source>
</evidence>
<evidence type="ECO:0000256" key="14">
    <source>
        <dbReference type="ARBA" id="ARBA00023242"/>
    </source>
</evidence>
<keyword evidence="15" id="KW-0131">Cell cycle</keyword>
<evidence type="ECO:0000256" key="3">
    <source>
        <dbReference type="ARBA" id="ARBA00012551"/>
    </source>
</evidence>
<dbReference type="GO" id="GO:0042555">
    <property type="term" value="C:MCM complex"/>
    <property type="evidence" value="ECO:0007669"/>
    <property type="project" value="InterPro"/>
</dbReference>
<dbReference type="PRINTS" id="PR01658">
    <property type="entry name" value="MCMPROTEIN2"/>
</dbReference>
<evidence type="ECO:0000313" key="18">
    <source>
        <dbReference type="EMBL" id="ELA42253.1"/>
    </source>
</evidence>
<dbReference type="InterPro" id="IPR027925">
    <property type="entry name" value="MCM_N"/>
</dbReference>
<dbReference type="GO" id="GO:0016787">
    <property type="term" value="F:hydrolase activity"/>
    <property type="evidence" value="ECO:0007669"/>
    <property type="project" value="UniProtKB-KW"/>
</dbReference>
<feature type="region of interest" description="Disordered" evidence="16">
    <location>
        <begin position="1"/>
        <end position="21"/>
    </location>
</feature>
<dbReference type="PROSITE" id="PS00847">
    <property type="entry name" value="MCM_1"/>
    <property type="match status" value="1"/>
</dbReference>
<dbReference type="OMA" id="KFARYTH"/>
<gene>
    <name evidence="18" type="ORF">VICG_00652</name>
</gene>
<dbReference type="InParanoid" id="L2GMY1"/>
<evidence type="ECO:0000256" key="4">
    <source>
        <dbReference type="ARBA" id="ARBA00018925"/>
    </source>
</evidence>
<dbReference type="HOGENOM" id="CLU_000995_7_2_1"/>
<dbReference type="GO" id="GO:0006279">
    <property type="term" value="P:premeiotic DNA replication"/>
    <property type="evidence" value="ECO:0007669"/>
    <property type="project" value="UniProtKB-ARBA"/>
</dbReference>
<evidence type="ECO:0000256" key="2">
    <source>
        <dbReference type="ARBA" id="ARBA00008010"/>
    </source>
</evidence>
<evidence type="ECO:0000256" key="13">
    <source>
        <dbReference type="ARBA" id="ARBA00023125"/>
    </source>
</evidence>
<dbReference type="InterPro" id="IPR008045">
    <property type="entry name" value="MCM2"/>
</dbReference>
<dbReference type="GO" id="GO:0008270">
    <property type="term" value="F:zinc ion binding"/>
    <property type="evidence" value="ECO:0007669"/>
    <property type="project" value="UniProtKB-KW"/>
</dbReference>
<keyword evidence="6" id="KW-0479">Metal-binding</keyword>
<dbReference type="InterPro" id="IPR012340">
    <property type="entry name" value="NA-bd_OB-fold"/>
</dbReference>
<dbReference type="GO" id="GO:0043138">
    <property type="term" value="F:3'-5' DNA helicase activity"/>
    <property type="evidence" value="ECO:0007669"/>
    <property type="project" value="TreeGrafter"/>
</dbReference>
<evidence type="ECO:0000259" key="17">
    <source>
        <dbReference type="PROSITE" id="PS50051"/>
    </source>
</evidence>
<dbReference type="InterPro" id="IPR033762">
    <property type="entry name" value="MCM_OB"/>
</dbReference>
<dbReference type="GO" id="GO:0003697">
    <property type="term" value="F:single-stranded DNA binding"/>
    <property type="evidence" value="ECO:0007669"/>
    <property type="project" value="TreeGrafter"/>
</dbReference>
<dbReference type="InterPro" id="IPR027417">
    <property type="entry name" value="P-loop_NTPase"/>
</dbReference>
<organism evidence="18 19">
    <name type="scientific">Vittaforma corneae (strain ATCC 50505)</name>
    <name type="common">Microsporidian parasite</name>
    <name type="synonym">Nosema corneum</name>
    <dbReference type="NCBI Taxonomy" id="993615"/>
    <lineage>
        <taxon>Eukaryota</taxon>
        <taxon>Fungi</taxon>
        <taxon>Fungi incertae sedis</taxon>
        <taxon>Microsporidia</taxon>
        <taxon>Nosematidae</taxon>
        <taxon>Vittaforma</taxon>
    </lineage>
</organism>
<dbReference type="Gene3D" id="3.30.1640.10">
    <property type="entry name" value="mini-chromosome maintenance (MCM) complex, chain A, domain 1"/>
    <property type="match status" value="1"/>
</dbReference>
<dbReference type="SUPFAM" id="SSF50249">
    <property type="entry name" value="Nucleic acid-binding proteins"/>
    <property type="match status" value="1"/>
</dbReference>
<dbReference type="AlphaFoldDB" id="L2GMY1"/>
<dbReference type="GO" id="GO:0043596">
    <property type="term" value="C:nuclear replication fork"/>
    <property type="evidence" value="ECO:0007669"/>
    <property type="project" value="UniProtKB-ARBA"/>
</dbReference>
<sequence>MAKRRLEESEEMSEHIQESETTINSSFVEDIVASSVDLEDFGTAKEEDFDDDVPTQPNIEVTVPPLLTSTVFQLELSNLLVEFLGKSEKYIKAIKAMCSLNFESIEIEFEDLRPFHDSLEKDPVNFIKVLGDALGKVTRGYFPNYHLIKPIIHGRIVNLPIIEKIRDLRNAHLNKLIRINGVVTRRSGVFSLYSIVKFTCTKCKATFGPFVGQDIKPTACFECQCSGPFIINTNETVYKDFQKINVQEIPGTVPSGSLPRSKEVLLYFDLIDCCKPGDEIDIVGVYQNNFSISLNIKNGFPVFSTMIEASSIKKKITKLEMTEEDIKEIREIARNPSVIDILIDNIAPSIYGHRDIKTAILLAMVGGQSKEKNGMRIRGDINVLLMGDPGTAKSQFLRYVEKTSYRAVISTGQGSSAVGLTASVQKDPVTKEWTLEGGALVLADRGVCLIDEFDKMNDTDRTSIHEAMEQQSISISKAGIVATLHARCSVIAAANPVRGKYNPAISFAQNINLSDPIISRFDLLCVVKDTIDKTEDTKMAEFILNSHSAGKSAPTNTLRSNGKMSQELLKKYILYARNNIEPAISTIDIKKISHLYADLRKESLNSGIPITVRHIESIIRISEGFAKLRLSNSVSRGDIDRAISLTLESFLNAQRYSVSKQLKKKFSRYFEENGDDLMIFLLKQMVAERLAAVGTENIKKIEFEARCSNNGLSVNDRFYSSPRFVDEGFALRGDRICRT</sequence>
<keyword evidence="14" id="KW-0539">Nucleus</keyword>
<dbReference type="FunFam" id="3.40.50.300:FF:001141">
    <property type="entry name" value="DNA helicase"/>
    <property type="match status" value="1"/>
</dbReference>
<evidence type="ECO:0000256" key="11">
    <source>
        <dbReference type="ARBA" id="ARBA00022833"/>
    </source>
</evidence>
<evidence type="ECO:0000256" key="12">
    <source>
        <dbReference type="ARBA" id="ARBA00022840"/>
    </source>
</evidence>
<dbReference type="GO" id="GO:0017116">
    <property type="term" value="F:single-stranded DNA helicase activity"/>
    <property type="evidence" value="ECO:0007669"/>
    <property type="project" value="TreeGrafter"/>
</dbReference>
<dbReference type="GeneID" id="19881369"/>
<dbReference type="GO" id="GO:0005656">
    <property type="term" value="C:nuclear pre-replicative complex"/>
    <property type="evidence" value="ECO:0007669"/>
    <property type="project" value="UniProtKB-ARBA"/>
</dbReference>
<dbReference type="Pfam" id="PF17207">
    <property type="entry name" value="MCM_OB"/>
    <property type="match status" value="1"/>
</dbReference>
<accession>L2GMY1</accession>
<dbReference type="FunCoup" id="L2GMY1">
    <property type="interactions" value="221"/>
</dbReference>
<evidence type="ECO:0000256" key="5">
    <source>
        <dbReference type="ARBA" id="ARBA00022705"/>
    </source>
</evidence>
<keyword evidence="11" id="KW-0862">Zinc</keyword>
<dbReference type="VEuPathDB" id="MicrosporidiaDB:VICG_00652"/>
<dbReference type="GO" id="GO:0005524">
    <property type="term" value="F:ATP binding"/>
    <property type="evidence" value="ECO:0007669"/>
    <property type="project" value="UniProtKB-KW"/>
</dbReference>
<keyword evidence="10" id="KW-0347">Helicase</keyword>
<comment type="similarity">
    <text evidence="2">Belongs to the MCM family.</text>
</comment>
<feature type="compositionally biased region" description="Basic and acidic residues" evidence="16">
    <location>
        <begin position="1"/>
        <end position="18"/>
    </location>
</feature>